<dbReference type="AlphaFoldDB" id="A0AAV2HIR2"/>
<proteinExistence type="inferred from homology"/>
<dbReference type="Gene3D" id="3.20.20.100">
    <property type="entry name" value="NADP-dependent oxidoreductase domain"/>
    <property type="match status" value="1"/>
</dbReference>
<organism evidence="8 9">
    <name type="scientific">Lymnaea stagnalis</name>
    <name type="common">Great pond snail</name>
    <name type="synonym">Helix stagnalis</name>
    <dbReference type="NCBI Taxonomy" id="6523"/>
    <lineage>
        <taxon>Eukaryota</taxon>
        <taxon>Metazoa</taxon>
        <taxon>Spiralia</taxon>
        <taxon>Lophotrochozoa</taxon>
        <taxon>Mollusca</taxon>
        <taxon>Gastropoda</taxon>
        <taxon>Heterobranchia</taxon>
        <taxon>Euthyneura</taxon>
        <taxon>Panpulmonata</taxon>
        <taxon>Hygrophila</taxon>
        <taxon>Lymnaeoidea</taxon>
        <taxon>Lymnaeidae</taxon>
        <taxon>Lymnaea</taxon>
    </lineage>
</organism>
<dbReference type="InterPro" id="IPR018170">
    <property type="entry name" value="Aldo/ket_reductase_CS"/>
</dbReference>
<evidence type="ECO:0000313" key="9">
    <source>
        <dbReference type="Proteomes" id="UP001497497"/>
    </source>
</evidence>
<sequence length="310" mass="35406">MTISRFLRLNTGFRMPTLGFGTYMLKGDVLKEALDYALFLGYRHIDTATAYENEEEIGQVIDDRVKAGRINRKDLFITTKVYSSNLRRADALDSAQQSLAKLRINYVDMLLIHHPWAHRKNSDGEIEFEDVNFLETWLALSTVFKLGKASSIGVSNFTIGQINRILSSSDVTPANVQLEAHAYLQQEKLKEFCDLNHIAVSAYAPLGAPNRPSIHVSNEESLLQDPLILEIAESYKKTPAQVLLNFLLRRGFVVLPKSSSKKRIKENFGALNWTITTKDYDKITSLDRGTRFFRFLFMKGHPEFFENEDF</sequence>
<dbReference type="EMBL" id="CAXITT010000123">
    <property type="protein sequence ID" value="CAL1532696.1"/>
    <property type="molecule type" value="Genomic_DNA"/>
</dbReference>
<dbReference type="GO" id="GO:0016616">
    <property type="term" value="F:oxidoreductase activity, acting on the CH-OH group of donors, NAD or NADP as acceptor"/>
    <property type="evidence" value="ECO:0007669"/>
    <property type="project" value="UniProtKB-ARBA"/>
</dbReference>
<evidence type="ECO:0000256" key="4">
    <source>
        <dbReference type="PIRSR" id="PIRSR000097-1"/>
    </source>
</evidence>
<dbReference type="PRINTS" id="PR00069">
    <property type="entry name" value="ALDKETRDTASE"/>
</dbReference>
<dbReference type="InterPro" id="IPR020471">
    <property type="entry name" value="AKR"/>
</dbReference>
<dbReference type="FunFam" id="3.20.20.100:FF:000002">
    <property type="entry name" value="2,5-diketo-D-gluconic acid reductase A"/>
    <property type="match status" value="1"/>
</dbReference>
<dbReference type="InterPro" id="IPR036812">
    <property type="entry name" value="NAD(P)_OxRdtase_dom_sf"/>
</dbReference>
<dbReference type="PANTHER" id="PTHR43827:SF3">
    <property type="entry name" value="NADP-DEPENDENT OXIDOREDUCTASE DOMAIN-CONTAINING PROTEIN"/>
    <property type="match status" value="1"/>
</dbReference>
<feature type="domain" description="NADP-dependent oxidoreductase" evidence="7">
    <location>
        <begin position="18"/>
        <end position="287"/>
    </location>
</feature>
<accession>A0AAV2HIR2</accession>
<dbReference type="PIRSF" id="PIRSF000097">
    <property type="entry name" value="AKR"/>
    <property type="match status" value="1"/>
</dbReference>
<dbReference type="Pfam" id="PF00248">
    <property type="entry name" value="Aldo_ket_red"/>
    <property type="match status" value="1"/>
</dbReference>
<dbReference type="Proteomes" id="UP001497497">
    <property type="component" value="Unassembled WGS sequence"/>
</dbReference>
<keyword evidence="9" id="KW-1185">Reference proteome</keyword>
<comment type="caution">
    <text evidence="8">The sequence shown here is derived from an EMBL/GenBank/DDBJ whole genome shotgun (WGS) entry which is preliminary data.</text>
</comment>
<keyword evidence="3" id="KW-0560">Oxidoreductase</keyword>
<dbReference type="PROSITE" id="PS00798">
    <property type="entry name" value="ALDOKETO_REDUCTASE_1"/>
    <property type="match status" value="1"/>
</dbReference>
<keyword evidence="2" id="KW-0521">NADP</keyword>
<comment type="similarity">
    <text evidence="1">Belongs to the aldo/keto reductase family.</text>
</comment>
<dbReference type="SUPFAM" id="SSF51430">
    <property type="entry name" value="NAD(P)-linked oxidoreductase"/>
    <property type="match status" value="1"/>
</dbReference>
<protein>
    <recommendedName>
        <fullName evidence="7">NADP-dependent oxidoreductase domain-containing protein</fullName>
    </recommendedName>
</protein>
<evidence type="ECO:0000256" key="3">
    <source>
        <dbReference type="ARBA" id="ARBA00023002"/>
    </source>
</evidence>
<dbReference type="PROSITE" id="PS00063">
    <property type="entry name" value="ALDOKETO_REDUCTASE_3"/>
    <property type="match status" value="1"/>
</dbReference>
<evidence type="ECO:0000256" key="6">
    <source>
        <dbReference type="PIRSR" id="PIRSR000097-3"/>
    </source>
</evidence>
<evidence type="ECO:0000313" key="8">
    <source>
        <dbReference type="EMBL" id="CAL1532696.1"/>
    </source>
</evidence>
<feature type="active site" description="Proton donor" evidence="4">
    <location>
        <position position="51"/>
    </location>
</feature>
<dbReference type="InterPro" id="IPR023210">
    <property type="entry name" value="NADP_OxRdtase_dom"/>
</dbReference>
<feature type="binding site" evidence="5">
    <location>
        <position position="113"/>
    </location>
    <ligand>
        <name>substrate</name>
    </ligand>
</feature>
<reference evidence="8 9" key="1">
    <citation type="submission" date="2024-04" db="EMBL/GenBank/DDBJ databases">
        <authorList>
            <consortium name="Genoscope - CEA"/>
            <person name="William W."/>
        </authorList>
    </citation>
    <scope>NUCLEOTIDE SEQUENCE [LARGE SCALE GENOMIC DNA]</scope>
</reference>
<evidence type="ECO:0000256" key="1">
    <source>
        <dbReference type="ARBA" id="ARBA00007905"/>
    </source>
</evidence>
<evidence type="ECO:0000259" key="7">
    <source>
        <dbReference type="Pfam" id="PF00248"/>
    </source>
</evidence>
<feature type="site" description="Lowers pKa of active site Tyr" evidence="6">
    <location>
        <position position="80"/>
    </location>
</feature>
<gene>
    <name evidence="8" type="ORF">GSLYS_00006714001</name>
</gene>
<name>A0AAV2HIR2_LYMST</name>
<dbReference type="PANTHER" id="PTHR43827">
    <property type="entry name" value="2,5-DIKETO-D-GLUCONIC ACID REDUCTASE"/>
    <property type="match status" value="1"/>
</dbReference>
<evidence type="ECO:0000256" key="2">
    <source>
        <dbReference type="ARBA" id="ARBA00022857"/>
    </source>
</evidence>
<evidence type="ECO:0000256" key="5">
    <source>
        <dbReference type="PIRSR" id="PIRSR000097-2"/>
    </source>
</evidence>